<name>E4XZI3_OIKDI</name>
<dbReference type="EMBL" id="FN653409">
    <property type="protein sequence ID" value="CBY15045.1"/>
    <property type="molecule type" value="Genomic_DNA"/>
</dbReference>
<dbReference type="Proteomes" id="UP000001307">
    <property type="component" value="Unassembled WGS sequence"/>
</dbReference>
<keyword evidence="3" id="KW-1185">Reference proteome</keyword>
<gene>
    <name evidence="2" type="ORF">GSOID_T00010149001</name>
</gene>
<evidence type="ECO:0000313" key="2">
    <source>
        <dbReference type="EMBL" id="CBY15045.1"/>
    </source>
</evidence>
<evidence type="ECO:0008006" key="4">
    <source>
        <dbReference type="Google" id="ProtNLM"/>
    </source>
</evidence>
<feature type="region of interest" description="Disordered" evidence="1">
    <location>
        <begin position="221"/>
        <end position="258"/>
    </location>
</feature>
<accession>E4XZI3</accession>
<proteinExistence type="predicted"/>
<dbReference type="AlphaFoldDB" id="E4XZI3"/>
<dbReference type="OrthoDB" id="10426272at2759"/>
<sequence>MQARVIWRDSFYQILFVDDSSCHSPYSQINQANWPPGDLEKRFRRFELKGNSYNNRKQEDQFEVVKLTFLWSCLNQLNLKLNTNEILSDLVGLVTRHRDTLQRKKKGKYLREEKKEEIMEDEGFRGVRNMLSKFEPPRPGFLPKPAPRFPAQAINVSTPPRSKPPPPPLPQRKIYIPTENDEYGTLNSIASIETECQEDILSEDSLTETINGEFIYQRNASQLPADFNPDSLAPKEEYHTSPAFPSSPDTQRKEASRRMSDETYERIMNCMNRGPEVVLNDHNEQKCNSKKAKRRRPILPSRPAPKIVLPIRPKNPILEIIKSREDTPDLIPEQTRKEILKIRLSSFYSKDDFLKRKDYHFAIAEFLETIERTAESLRLLDSFYHQYGNDPEFAAIIASLPKIHRQNLPELYRIHINFLAKVGVTDGKPYNKPQSSPDSSSKEDHLEHLLDPIQIPHLIRSTYLDDPEFFDLLEKTIHEKAFDPVYESSHFNLLFLEFAKFLANQKNGPEKNFGLDLMNISDLPYTRIFNLMNILEKVKKEAVKHDFENAAVCKRMFDEYQWTVKYRIEKPYADMRDYVCSSEAWSTMELPTVRHQFTLPTSGQIDFSLFPRVHAVGDILIKNKKYRLGVWSNRIFIGKTKQKNARTVFKVLFETHRCMVEVLEGENEEDESTELVFLRFLEDKTDDNYRWRESRKIKFLPVDCKSPYRSNIQWHINKTQWLKIISLTADETCVREVFRRK</sequence>
<reference evidence="2 3" key="1">
    <citation type="journal article" date="2010" name="Science">
        <title>Plasticity of animal genome architecture unmasked by rapid evolution of a pelagic tunicate.</title>
        <authorList>
            <person name="Denoeud F."/>
            <person name="Henriet S."/>
            <person name="Mungpakdee S."/>
            <person name="Aury J.M."/>
            <person name="Da Silva C."/>
            <person name="Brinkmann H."/>
            <person name="Mikhaleva J."/>
            <person name="Olsen L.C."/>
            <person name="Jubin C."/>
            <person name="Canestro C."/>
            <person name="Bouquet J.M."/>
            <person name="Danks G."/>
            <person name="Poulain J."/>
            <person name="Campsteijn C."/>
            <person name="Adamski M."/>
            <person name="Cross I."/>
            <person name="Yadetie F."/>
            <person name="Muffato M."/>
            <person name="Louis A."/>
            <person name="Butcher S."/>
            <person name="Tsagkogeorga G."/>
            <person name="Konrad A."/>
            <person name="Singh S."/>
            <person name="Jensen M.F."/>
            <person name="Cong E.H."/>
            <person name="Eikeseth-Otteraa H."/>
            <person name="Noel B."/>
            <person name="Anthouard V."/>
            <person name="Porcel B.M."/>
            <person name="Kachouri-Lafond R."/>
            <person name="Nishino A."/>
            <person name="Ugolini M."/>
            <person name="Chourrout P."/>
            <person name="Nishida H."/>
            <person name="Aasland R."/>
            <person name="Huzurbazar S."/>
            <person name="Westhof E."/>
            <person name="Delsuc F."/>
            <person name="Lehrach H."/>
            <person name="Reinhardt R."/>
            <person name="Weissenbach J."/>
            <person name="Roy S.W."/>
            <person name="Artiguenave F."/>
            <person name="Postlethwait J.H."/>
            <person name="Manak J.R."/>
            <person name="Thompson E.M."/>
            <person name="Jaillon O."/>
            <person name="Du Pasquier L."/>
            <person name="Boudinot P."/>
            <person name="Liberles D.A."/>
            <person name="Volff J.N."/>
            <person name="Philippe H."/>
            <person name="Lenhard B."/>
            <person name="Roest Crollius H."/>
            <person name="Wincker P."/>
            <person name="Chourrout D."/>
        </authorList>
    </citation>
    <scope>NUCLEOTIDE SEQUENCE [LARGE SCALE GENOMIC DNA]</scope>
</reference>
<evidence type="ECO:0000313" key="3">
    <source>
        <dbReference type="Proteomes" id="UP000001307"/>
    </source>
</evidence>
<evidence type="ECO:0000256" key="1">
    <source>
        <dbReference type="SAM" id="MobiDB-lite"/>
    </source>
</evidence>
<protein>
    <recommendedName>
        <fullName evidence="4">DH domain-containing protein</fullName>
    </recommendedName>
</protein>
<dbReference type="InParanoid" id="E4XZI3"/>
<organism evidence="2 3">
    <name type="scientific">Oikopleura dioica</name>
    <name type="common">Tunicate</name>
    <dbReference type="NCBI Taxonomy" id="34765"/>
    <lineage>
        <taxon>Eukaryota</taxon>
        <taxon>Metazoa</taxon>
        <taxon>Chordata</taxon>
        <taxon>Tunicata</taxon>
        <taxon>Appendicularia</taxon>
        <taxon>Copelata</taxon>
        <taxon>Oikopleuridae</taxon>
        <taxon>Oikopleura</taxon>
    </lineage>
</organism>